<organism evidence="12 13">
    <name type="scientific">Roseospira visakhapatnamensis</name>
    <dbReference type="NCBI Taxonomy" id="390880"/>
    <lineage>
        <taxon>Bacteria</taxon>
        <taxon>Pseudomonadati</taxon>
        <taxon>Pseudomonadota</taxon>
        <taxon>Alphaproteobacteria</taxon>
        <taxon>Rhodospirillales</taxon>
        <taxon>Rhodospirillaceae</taxon>
        <taxon>Roseospira</taxon>
    </lineage>
</organism>
<dbReference type="GO" id="GO:0042834">
    <property type="term" value="F:peptidoglycan binding"/>
    <property type="evidence" value="ECO:0007669"/>
    <property type="project" value="InterPro"/>
</dbReference>
<name>A0A7W6R9S9_9PROT</name>
<evidence type="ECO:0000259" key="11">
    <source>
        <dbReference type="PROSITE" id="PS51724"/>
    </source>
</evidence>
<evidence type="ECO:0000313" key="13">
    <source>
        <dbReference type="Proteomes" id="UP000554286"/>
    </source>
</evidence>
<evidence type="ECO:0000256" key="9">
    <source>
        <dbReference type="RuleBase" id="RU004016"/>
    </source>
</evidence>
<dbReference type="GO" id="GO:0006508">
    <property type="term" value="P:proteolysis"/>
    <property type="evidence" value="ECO:0007669"/>
    <property type="project" value="InterPro"/>
</dbReference>
<comment type="caution">
    <text evidence="12">The sequence shown here is derived from an EMBL/GenBank/DDBJ whole genome shotgun (WGS) entry which is preliminary data.</text>
</comment>
<keyword evidence="12" id="KW-0645">Protease</keyword>
<sequence length="473" mass="49283">MAALGVVLLLGLVLPAAAEARGYASIVVDAASGRIVSGRHIDTRLYPASMTKMMTLYMLFEALDQGKLTMNSRLRVSTRAAGQPASKLGLRAGSTIRVRDAILALVTKSANDVATVVAEALGGTESRFARMMTEQAHRLGMSRTTFRNASGLPNSAQKSTARDMAILALSLQTHFPRQYRLFSTTSFRLGGRTIGTHNHLLKRYPGADGLKTGYIRASGFNIAFSARRNGRRLVGVVFGGRSARSRDDHMAKLMDAGFATVAHPTYVSFGADGRHLRVVARSDLSSGVAPRPPILPPGKTVGPQVASPQGASPQVVSLSATVPPVPTLSAPLTPARAGAMVPLPAARPILGAAGPAAGPVVVSLPRPAAAAAPAPSAATEANPGGRWGIQVGAFGSQGAAERVAHEAARLLAGRMNDVRVRVIPHTVDDGRLYRARLVGMVSEGQARGACDTLKARGGSCLVVVPTGWTVAAR</sequence>
<feature type="chain" id="PRO_5031076849" evidence="10">
    <location>
        <begin position="19"/>
        <end position="473"/>
    </location>
</feature>
<dbReference type="PRINTS" id="PR00725">
    <property type="entry name" value="DADACBPTASE1"/>
</dbReference>
<dbReference type="AlphaFoldDB" id="A0A7W6R9S9"/>
<evidence type="ECO:0000256" key="1">
    <source>
        <dbReference type="ARBA" id="ARBA00007164"/>
    </source>
</evidence>
<evidence type="ECO:0000256" key="6">
    <source>
        <dbReference type="ARBA" id="ARBA00023316"/>
    </source>
</evidence>
<evidence type="ECO:0000256" key="3">
    <source>
        <dbReference type="ARBA" id="ARBA00022801"/>
    </source>
</evidence>
<evidence type="ECO:0000256" key="10">
    <source>
        <dbReference type="SAM" id="SignalP"/>
    </source>
</evidence>
<keyword evidence="12" id="KW-0121">Carboxypeptidase</keyword>
<evidence type="ECO:0000256" key="7">
    <source>
        <dbReference type="PIRSR" id="PIRSR618044-1"/>
    </source>
</evidence>
<dbReference type="GO" id="GO:0071555">
    <property type="term" value="P:cell wall organization"/>
    <property type="evidence" value="ECO:0007669"/>
    <property type="project" value="UniProtKB-KW"/>
</dbReference>
<dbReference type="PANTHER" id="PTHR21581:SF6">
    <property type="entry name" value="TRAFFICKING PROTEIN PARTICLE COMPLEX SUBUNIT 12"/>
    <property type="match status" value="1"/>
</dbReference>
<keyword evidence="2 10" id="KW-0732">Signal</keyword>
<feature type="domain" description="SPOR" evidence="11">
    <location>
        <begin position="381"/>
        <end position="466"/>
    </location>
</feature>
<dbReference type="Gene3D" id="3.30.70.1070">
    <property type="entry name" value="Sporulation related repeat"/>
    <property type="match status" value="1"/>
</dbReference>
<dbReference type="Gene3D" id="3.40.710.10">
    <property type="entry name" value="DD-peptidase/beta-lactamase superfamily"/>
    <property type="match status" value="1"/>
</dbReference>
<feature type="signal peptide" evidence="10">
    <location>
        <begin position="1"/>
        <end position="18"/>
    </location>
</feature>
<dbReference type="RefSeq" id="WP_184042181.1">
    <property type="nucleotide sequence ID" value="NZ_JACIGK010000001.1"/>
</dbReference>
<keyword evidence="5" id="KW-0573">Peptidoglycan synthesis</keyword>
<proteinExistence type="inferred from homology"/>
<dbReference type="SUPFAM" id="SSF110997">
    <property type="entry name" value="Sporulation related repeat"/>
    <property type="match status" value="1"/>
</dbReference>
<protein>
    <submittedName>
        <fullName evidence="12">D-alanyl-D-alanine carboxypeptidase</fullName>
        <ecNumber evidence="12">3.4.16.4</ecNumber>
    </submittedName>
</protein>
<comment type="similarity">
    <text evidence="1 9">Belongs to the peptidase S11 family.</text>
</comment>
<dbReference type="Pfam" id="PF00768">
    <property type="entry name" value="Peptidase_S11"/>
    <property type="match status" value="1"/>
</dbReference>
<dbReference type="Proteomes" id="UP000554286">
    <property type="component" value="Unassembled WGS sequence"/>
</dbReference>
<dbReference type="GO" id="GO:0008360">
    <property type="term" value="P:regulation of cell shape"/>
    <property type="evidence" value="ECO:0007669"/>
    <property type="project" value="UniProtKB-KW"/>
</dbReference>
<evidence type="ECO:0000256" key="5">
    <source>
        <dbReference type="ARBA" id="ARBA00022984"/>
    </source>
</evidence>
<dbReference type="GO" id="GO:0009002">
    <property type="term" value="F:serine-type D-Ala-D-Ala carboxypeptidase activity"/>
    <property type="evidence" value="ECO:0007669"/>
    <property type="project" value="UniProtKB-EC"/>
</dbReference>
<dbReference type="PANTHER" id="PTHR21581">
    <property type="entry name" value="D-ALANYL-D-ALANINE CARBOXYPEPTIDASE"/>
    <property type="match status" value="1"/>
</dbReference>
<dbReference type="InterPro" id="IPR036680">
    <property type="entry name" value="SPOR-like_sf"/>
</dbReference>
<gene>
    <name evidence="12" type="ORF">GGD89_000155</name>
</gene>
<evidence type="ECO:0000313" key="12">
    <source>
        <dbReference type="EMBL" id="MBB4264549.1"/>
    </source>
</evidence>
<feature type="active site" description="Acyl-ester intermediate" evidence="7">
    <location>
        <position position="49"/>
    </location>
</feature>
<dbReference type="InterPro" id="IPR007730">
    <property type="entry name" value="SPOR-like_dom"/>
</dbReference>
<feature type="active site" evidence="7">
    <location>
        <position position="109"/>
    </location>
</feature>
<dbReference type="Pfam" id="PF05036">
    <property type="entry name" value="SPOR"/>
    <property type="match status" value="1"/>
</dbReference>
<keyword evidence="6" id="KW-0961">Cell wall biogenesis/degradation</keyword>
<keyword evidence="4" id="KW-0133">Cell shape</keyword>
<dbReference type="EMBL" id="JACIGK010000001">
    <property type="protein sequence ID" value="MBB4264549.1"/>
    <property type="molecule type" value="Genomic_DNA"/>
</dbReference>
<keyword evidence="13" id="KW-1185">Reference proteome</keyword>
<evidence type="ECO:0000256" key="8">
    <source>
        <dbReference type="PIRSR" id="PIRSR618044-2"/>
    </source>
</evidence>
<feature type="active site" description="Proton acceptor" evidence="7">
    <location>
        <position position="52"/>
    </location>
</feature>
<dbReference type="EC" id="3.4.16.4" evidence="12"/>
<evidence type="ECO:0000256" key="4">
    <source>
        <dbReference type="ARBA" id="ARBA00022960"/>
    </source>
</evidence>
<keyword evidence="3 12" id="KW-0378">Hydrolase</keyword>
<feature type="binding site" evidence="8">
    <location>
        <position position="211"/>
    </location>
    <ligand>
        <name>substrate</name>
    </ligand>
</feature>
<dbReference type="PROSITE" id="PS51724">
    <property type="entry name" value="SPOR"/>
    <property type="match status" value="1"/>
</dbReference>
<dbReference type="SUPFAM" id="SSF56601">
    <property type="entry name" value="beta-lactamase/transpeptidase-like"/>
    <property type="match status" value="1"/>
</dbReference>
<dbReference type="InterPro" id="IPR012338">
    <property type="entry name" value="Beta-lactam/transpept-like"/>
</dbReference>
<accession>A0A7W6R9S9</accession>
<dbReference type="InterPro" id="IPR018044">
    <property type="entry name" value="Peptidase_S11"/>
</dbReference>
<dbReference type="GO" id="GO:0009252">
    <property type="term" value="P:peptidoglycan biosynthetic process"/>
    <property type="evidence" value="ECO:0007669"/>
    <property type="project" value="UniProtKB-KW"/>
</dbReference>
<evidence type="ECO:0000256" key="2">
    <source>
        <dbReference type="ARBA" id="ARBA00022729"/>
    </source>
</evidence>
<reference evidence="12 13" key="1">
    <citation type="submission" date="2020-08" db="EMBL/GenBank/DDBJ databases">
        <title>Genome sequencing of Purple Non-Sulfur Bacteria from various extreme environments.</title>
        <authorList>
            <person name="Mayer M."/>
        </authorList>
    </citation>
    <scope>NUCLEOTIDE SEQUENCE [LARGE SCALE GENOMIC DNA]</scope>
    <source>
        <strain evidence="12 13">JA131</strain>
    </source>
</reference>
<dbReference type="InterPro" id="IPR001967">
    <property type="entry name" value="Peptidase_S11_N"/>
</dbReference>